<feature type="compositionally biased region" description="Polar residues" evidence="1">
    <location>
        <begin position="1"/>
        <end position="17"/>
    </location>
</feature>
<comment type="caution">
    <text evidence="3">The sequence shown here is derived from an EMBL/GenBank/DDBJ whole genome shotgun (WGS) entry which is preliminary data.</text>
</comment>
<dbReference type="CDD" id="cd00024">
    <property type="entry name" value="CD_CSD"/>
    <property type="match status" value="1"/>
</dbReference>
<feature type="region of interest" description="Disordered" evidence="1">
    <location>
        <begin position="581"/>
        <end position="607"/>
    </location>
</feature>
<accession>A0ABR3F2Y2</accession>
<evidence type="ECO:0000256" key="1">
    <source>
        <dbReference type="SAM" id="MobiDB-lite"/>
    </source>
</evidence>
<feature type="compositionally biased region" description="Polar residues" evidence="1">
    <location>
        <begin position="643"/>
        <end position="652"/>
    </location>
</feature>
<dbReference type="Gene3D" id="2.40.50.40">
    <property type="match status" value="1"/>
</dbReference>
<dbReference type="InterPro" id="IPR000953">
    <property type="entry name" value="Chromo/chromo_shadow_dom"/>
</dbReference>
<proteinExistence type="predicted"/>
<feature type="region of interest" description="Disordered" evidence="1">
    <location>
        <begin position="1"/>
        <end position="25"/>
    </location>
</feature>
<gene>
    <name evidence="3" type="ORF">V5O48_012502</name>
</gene>
<feature type="domain" description="Chromo" evidence="2">
    <location>
        <begin position="779"/>
        <end position="823"/>
    </location>
</feature>
<protein>
    <recommendedName>
        <fullName evidence="2">Chromo domain-containing protein</fullName>
    </recommendedName>
</protein>
<dbReference type="InterPro" id="IPR016197">
    <property type="entry name" value="Chromo-like_dom_sf"/>
</dbReference>
<evidence type="ECO:0000259" key="2">
    <source>
        <dbReference type="PROSITE" id="PS50013"/>
    </source>
</evidence>
<feature type="compositionally biased region" description="Polar residues" evidence="1">
    <location>
        <begin position="705"/>
        <end position="716"/>
    </location>
</feature>
<feature type="region of interest" description="Disordered" evidence="1">
    <location>
        <begin position="643"/>
        <end position="777"/>
    </location>
</feature>
<reference evidence="3 4" key="1">
    <citation type="submission" date="2024-02" db="EMBL/GenBank/DDBJ databases">
        <title>A draft genome for the cacao thread blight pathogen Marasmius crinis-equi.</title>
        <authorList>
            <person name="Cohen S.P."/>
            <person name="Baruah I.K."/>
            <person name="Amoako-Attah I."/>
            <person name="Bukari Y."/>
            <person name="Meinhardt L.W."/>
            <person name="Bailey B.A."/>
        </authorList>
    </citation>
    <scope>NUCLEOTIDE SEQUENCE [LARGE SCALE GENOMIC DNA]</scope>
    <source>
        <strain evidence="3 4">GH-76</strain>
    </source>
</reference>
<keyword evidence="4" id="KW-1185">Reference proteome</keyword>
<feature type="compositionally biased region" description="Polar residues" evidence="1">
    <location>
        <begin position="586"/>
        <end position="607"/>
    </location>
</feature>
<dbReference type="SUPFAM" id="SSF54160">
    <property type="entry name" value="Chromo domain-like"/>
    <property type="match status" value="1"/>
</dbReference>
<evidence type="ECO:0000313" key="4">
    <source>
        <dbReference type="Proteomes" id="UP001465976"/>
    </source>
</evidence>
<dbReference type="PROSITE" id="PS50013">
    <property type="entry name" value="CHROMO_2"/>
    <property type="match status" value="1"/>
</dbReference>
<evidence type="ECO:0000313" key="3">
    <source>
        <dbReference type="EMBL" id="KAL0569462.1"/>
    </source>
</evidence>
<dbReference type="Proteomes" id="UP001465976">
    <property type="component" value="Unassembled WGS sequence"/>
</dbReference>
<dbReference type="EMBL" id="JBAHYK010001113">
    <property type="protein sequence ID" value="KAL0569462.1"/>
    <property type="molecule type" value="Genomic_DNA"/>
</dbReference>
<sequence>MSTTIPQPMNIDSSMSNDPRDPPHILSQEAHSRFYAVPTHFLHPAPPIEVEDTKWHFSQPIIALNQEELPNILHPNPIHSQPPQFHTYPCSPTYTLRRDDPRFPGGCCYVTAFDPIKKKQEYDNLVSVSAPPGTHPRWDEARQAFDITPIEGMIDMPPGIPFGVAIHDDPRRFVTVGCYHTLDSLRTQLPVESFQKVEHASNRLWDISWGYDGGTPLYALEGMKRNMRSAAPSSADSYDGSYSLASIVEEGRGVGTVSPAVQANSPEAKSRIAAALELVNEIYALVAPLSMSKAEWEITQFRDKEMNIFAAGGLNPGPTSVQENASSSSQGGTLARDIGERQGSWHVDQKDHFARWTLLIIQMRLPPGSDMGAFLLGRPGLYCRADVGSNGEVRVFLLFKGNDIHTGTAPSVSPEARDEFLQKLQETYNRVDETNRCVYVAYPSRIATERTGPIIAAAPTGLGNDLVTSGQDQNLHNFTRDGIPALGSSVPHQTRLAWESYISYYNRMAQSNMFPDFLGTVKTISGTVQIPPPPVDPHRDCDLLASMRSHYRQLYNDALEYYLNMSKAQIRAAGEKATAARHAQRIDQNSVQASASTSSTIPAQNLSTWSASRNLHPLPKEPASAGTPAERIPVASASIQSSFADTPLSSNDAMFGPELRRSGRLQHQSSTRPPTEDDTMAGTPVIPVVPNLQPMPPQRSLCDLSLQNNGSNSVGNSDPDDRERATTRTKKPAPSARQQKPTRPRATTKPRPILPLSSSSPSPPTSPTETTSAEAQEPYEISFILDEDPDDGSFLLRWKDCDSSEDDWKPYDAVSADDLIEEYRASLDDAKVDAARQALKASDEHIAPLNNLFDTSLLQREGETVTELTSRFTREKSGTTQNPVTLLNDSSSLQILARQLDEQDEGTGLFTEIQAEQIIQSLQNAQHTHLASNSSSALARINEYAFNLANSRSLLFIYHWVIIYGPRVADTLFPPSRSTTKTPSSLQPLADHIYAQLLEEKRNSTKASGSYKVPASILPSWITRVSAFSIFELDVPAQGLSRTNEQLKIAFRTAFTEFIAMHTLAVGLRAFDRTHSRAKQTQTHRAILDRCLVRGAILDALLDVLDDDGIFCSPSLIPVLETPWRILGGGNARVEDVARQIRAYSETFLKPITWWMKVQSSRAEVQELGRSMARQVKQCVSEAYQITMSSTRRTIARQTPKRALRGATRLEGAQVGSNEPLRDIFPIVDMPQFGYLAVILREVLAVRRKRRIYSEPLRRILSGEHPTTSTHSRIVQTNHVDPVRATNKAQTLLEHSIASAIANPAATLYSTWGLSNLLVRLGTGQGAVTEVFIKNHLCQWFADPEECVQVFDHVNSVNETIGPFIAISNASCWGQFCDNLGLDTSRKRKGGIRGRIEEFFTEVVQSQWRNFLGDRWENPGASSDLPTFKQALELGVQTKVDGFGAKSLTNLQLANTLALLGICQQPTVDDIAEAAFHLNKGACRALYLLGYHGDHSLPQVRMAFRAIYKWMEISLSDEDKEELRFGPMFLEHLLCKLKRWLDRYPKLDSLRKEGLDHADDFPLPLHVDRTKLYNELVAEYGTDF</sequence>
<name>A0ABR3F2Y2_9AGAR</name>
<organism evidence="3 4">
    <name type="scientific">Marasmius crinis-equi</name>
    <dbReference type="NCBI Taxonomy" id="585013"/>
    <lineage>
        <taxon>Eukaryota</taxon>
        <taxon>Fungi</taxon>
        <taxon>Dikarya</taxon>
        <taxon>Basidiomycota</taxon>
        <taxon>Agaricomycotina</taxon>
        <taxon>Agaricomycetes</taxon>
        <taxon>Agaricomycetidae</taxon>
        <taxon>Agaricales</taxon>
        <taxon>Marasmiineae</taxon>
        <taxon>Marasmiaceae</taxon>
        <taxon>Marasmius</taxon>
    </lineage>
</organism>